<gene>
    <name evidence="8" type="ORF">ASPWEDRAFT_181876</name>
</gene>
<dbReference type="PANTHER" id="PTHR48182:SF2">
    <property type="entry name" value="PROTEIN SERAC1"/>
    <property type="match status" value="1"/>
</dbReference>
<protein>
    <recommendedName>
        <fullName evidence="10">DUF676 domain-containing protein</fullName>
    </recommendedName>
</protein>
<evidence type="ECO:0000256" key="7">
    <source>
        <dbReference type="SAM" id="MobiDB-lite"/>
    </source>
</evidence>
<feature type="region of interest" description="Disordered" evidence="7">
    <location>
        <begin position="292"/>
        <end position="319"/>
    </location>
</feature>
<reference evidence="9" key="1">
    <citation type="journal article" date="2017" name="Genome Biol.">
        <title>Comparative genomics reveals high biological diversity and specific adaptations in the industrially and medically important fungal genus Aspergillus.</title>
        <authorList>
            <person name="de Vries R.P."/>
            <person name="Riley R."/>
            <person name="Wiebenga A."/>
            <person name="Aguilar-Osorio G."/>
            <person name="Amillis S."/>
            <person name="Uchima C.A."/>
            <person name="Anderluh G."/>
            <person name="Asadollahi M."/>
            <person name="Askin M."/>
            <person name="Barry K."/>
            <person name="Battaglia E."/>
            <person name="Bayram O."/>
            <person name="Benocci T."/>
            <person name="Braus-Stromeyer S.A."/>
            <person name="Caldana C."/>
            <person name="Canovas D."/>
            <person name="Cerqueira G.C."/>
            <person name="Chen F."/>
            <person name="Chen W."/>
            <person name="Choi C."/>
            <person name="Clum A."/>
            <person name="Dos Santos R.A."/>
            <person name="Damasio A.R."/>
            <person name="Diallinas G."/>
            <person name="Emri T."/>
            <person name="Fekete E."/>
            <person name="Flipphi M."/>
            <person name="Freyberg S."/>
            <person name="Gallo A."/>
            <person name="Gournas C."/>
            <person name="Habgood R."/>
            <person name="Hainaut M."/>
            <person name="Harispe M.L."/>
            <person name="Henrissat B."/>
            <person name="Hilden K.S."/>
            <person name="Hope R."/>
            <person name="Hossain A."/>
            <person name="Karabika E."/>
            <person name="Karaffa L."/>
            <person name="Karanyi Z."/>
            <person name="Krasevec N."/>
            <person name="Kuo A."/>
            <person name="Kusch H."/>
            <person name="LaButti K."/>
            <person name="Lagendijk E.L."/>
            <person name="Lapidus A."/>
            <person name="Levasseur A."/>
            <person name="Lindquist E."/>
            <person name="Lipzen A."/>
            <person name="Logrieco A.F."/>
            <person name="MacCabe A."/>
            <person name="Maekelae M.R."/>
            <person name="Malavazi I."/>
            <person name="Melin P."/>
            <person name="Meyer V."/>
            <person name="Mielnichuk N."/>
            <person name="Miskei M."/>
            <person name="Molnar A.P."/>
            <person name="Mule G."/>
            <person name="Ngan C.Y."/>
            <person name="Orejas M."/>
            <person name="Orosz E."/>
            <person name="Ouedraogo J.P."/>
            <person name="Overkamp K.M."/>
            <person name="Park H.-S."/>
            <person name="Perrone G."/>
            <person name="Piumi F."/>
            <person name="Punt P.J."/>
            <person name="Ram A.F."/>
            <person name="Ramon A."/>
            <person name="Rauscher S."/>
            <person name="Record E."/>
            <person name="Riano-Pachon D.M."/>
            <person name="Robert V."/>
            <person name="Roehrig J."/>
            <person name="Ruller R."/>
            <person name="Salamov A."/>
            <person name="Salih N.S."/>
            <person name="Samson R.A."/>
            <person name="Sandor E."/>
            <person name="Sanguinetti M."/>
            <person name="Schuetze T."/>
            <person name="Sepcic K."/>
            <person name="Shelest E."/>
            <person name="Sherlock G."/>
            <person name="Sophianopoulou V."/>
            <person name="Squina F.M."/>
            <person name="Sun H."/>
            <person name="Susca A."/>
            <person name="Todd R.B."/>
            <person name="Tsang A."/>
            <person name="Unkles S.E."/>
            <person name="van de Wiele N."/>
            <person name="van Rossen-Uffink D."/>
            <person name="Oliveira J.V."/>
            <person name="Vesth T.C."/>
            <person name="Visser J."/>
            <person name="Yu J.-H."/>
            <person name="Zhou M."/>
            <person name="Andersen M.R."/>
            <person name="Archer D.B."/>
            <person name="Baker S.E."/>
            <person name="Benoit I."/>
            <person name="Brakhage A.A."/>
            <person name="Braus G.H."/>
            <person name="Fischer R."/>
            <person name="Frisvad J.C."/>
            <person name="Goldman G.H."/>
            <person name="Houbraken J."/>
            <person name="Oakley B."/>
            <person name="Pocsi I."/>
            <person name="Scazzocchio C."/>
            <person name="Seiboth B."/>
            <person name="vanKuyk P.A."/>
            <person name="Wortman J."/>
            <person name="Dyer P.S."/>
            <person name="Grigoriev I.V."/>
        </authorList>
    </citation>
    <scope>NUCLEOTIDE SEQUENCE [LARGE SCALE GENOMIC DNA]</scope>
    <source>
        <strain evidence="9">DTO 134E9</strain>
    </source>
</reference>
<dbReference type="GO" id="GO:0005739">
    <property type="term" value="C:mitochondrion"/>
    <property type="evidence" value="ECO:0007669"/>
    <property type="project" value="UniProtKB-SubCell"/>
</dbReference>
<proteinExistence type="predicted"/>
<dbReference type="Gene3D" id="3.40.50.1820">
    <property type="entry name" value="alpha/beta hydrolase"/>
    <property type="match status" value="1"/>
</dbReference>
<dbReference type="PANTHER" id="PTHR48182">
    <property type="entry name" value="PROTEIN SERAC1"/>
    <property type="match status" value="1"/>
</dbReference>
<dbReference type="Proteomes" id="UP000184383">
    <property type="component" value="Unassembled WGS sequence"/>
</dbReference>
<sequence>MSCSWMSLFNCGSPRSKPPKEEIALTPPKTGLKLLSAGADPTLDIVAVHGLGGHRDKSWTTVGGVNWLRDFLPSDLPNARVYAWGHNASNHEKSDQPGGPSMQSISERLILDLWEERELSDAHHRPIIFIAHSLGGTIVKSALLYSDSCQSEPAYHRTIRTSTHGIFFMGTPELDSRMVGLESYLNHHATEPEKQTDSYKEAHWLLTKLREYSLISEDFQTVYAYEMLKTPKLATTESPTTGSPGRVLQVSPRTQKPPINTYTISIDADHSNMIKFETPDDEAYIEIRDYLKRMAQDSQPESDSDSSEGLGEGLGLSFN</sequence>
<dbReference type="AlphaFoldDB" id="A0A1L9RQ35"/>
<evidence type="ECO:0000256" key="3">
    <source>
        <dbReference type="ARBA" id="ARBA00004370"/>
    </source>
</evidence>
<evidence type="ECO:0000256" key="6">
    <source>
        <dbReference type="ARBA" id="ARBA00023136"/>
    </source>
</evidence>
<keyword evidence="5" id="KW-0496">Mitochondrion</keyword>
<evidence type="ECO:0000256" key="1">
    <source>
        <dbReference type="ARBA" id="ARBA00004173"/>
    </source>
</evidence>
<dbReference type="InterPro" id="IPR052374">
    <property type="entry name" value="SERAC1"/>
</dbReference>
<evidence type="ECO:0000256" key="5">
    <source>
        <dbReference type="ARBA" id="ARBA00023128"/>
    </source>
</evidence>
<dbReference type="RefSeq" id="XP_040690603.1">
    <property type="nucleotide sequence ID" value="XM_040831886.1"/>
</dbReference>
<feature type="compositionally biased region" description="Gly residues" evidence="7">
    <location>
        <begin position="310"/>
        <end position="319"/>
    </location>
</feature>
<dbReference type="GeneID" id="63747734"/>
<name>A0A1L9RQ35_ASPWE</name>
<keyword evidence="4" id="KW-0256">Endoplasmic reticulum</keyword>
<accession>A0A1L9RQ35</accession>
<dbReference type="VEuPathDB" id="FungiDB:ASPWEDRAFT_181876"/>
<feature type="compositionally biased region" description="Polar residues" evidence="7">
    <location>
        <begin position="234"/>
        <end position="243"/>
    </location>
</feature>
<dbReference type="SUPFAM" id="SSF53474">
    <property type="entry name" value="alpha/beta-Hydrolases"/>
    <property type="match status" value="1"/>
</dbReference>
<evidence type="ECO:0008006" key="10">
    <source>
        <dbReference type="Google" id="ProtNLM"/>
    </source>
</evidence>
<dbReference type="GO" id="GO:0016020">
    <property type="term" value="C:membrane"/>
    <property type="evidence" value="ECO:0007669"/>
    <property type="project" value="UniProtKB-SubCell"/>
</dbReference>
<dbReference type="OrthoDB" id="427518at2759"/>
<dbReference type="GO" id="GO:0005783">
    <property type="term" value="C:endoplasmic reticulum"/>
    <property type="evidence" value="ECO:0007669"/>
    <property type="project" value="UniProtKB-SubCell"/>
</dbReference>
<organism evidence="8 9">
    <name type="scientific">Aspergillus wentii DTO 134E9</name>
    <dbReference type="NCBI Taxonomy" id="1073089"/>
    <lineage>
        <taxon>Eukaryota</taxon>
        <taxon>Fungi</taxon>
        <taxon>Dikarya</taxon>
        <taxon>Ascomycota</taxon>
        <taxon>Pezizomycotina</taxon>
        <taxon>Eurotiomycetes</taxon>
        <taxon>Eurotiomycetidae</taxon>
        <taxon>Eurotiales</taxon>
        <taxon>Aspergillaceae</taxon>
        <taxon>Aspergillus</taxon>
        <taxon>Aspergillus subgen. Cremei</taxon>
    </lineage>
</organism>
<evidence type="ECO:0000256" key="2">
    <source>
        <dbReference type="ARBA" id="ARBA00004240"/>
    </source>
</evidence>
<keyword evidence="6" id="KW-0472">Membrane</keyword>
<keyword evidence="9" id="KW-1185">Reference proteome</keyword>
<dbReference type="EMBL" id="KV878211">
    <property type="protein sequence ID" value="OJJ36927.1"/>
    <property type="molecule type" value="Genomic_DNA"/>
</dbReference>
<feature type="region of interest" description="Disordered" evidence="7">
    <location>
        <begin position="234"/>
        <end position="259"/>
    </location>
</feature>
<evidence type="ECO:0000256" key="4">
    <source>
        <dbReference type="ARBA" id="ARBA00022824"/>
    </source>
</evidence>
<evidence type="ECO:0000313" key="8">
    <source>
        <dbReference type="EMBL" id="OJJ36927.1"/>
    </source>
</evidence>
<evidence type="ECO:0000313" key="9">
    <source>
        <dbReference type="Proteomes" id="UP000184383"/>
    </source>
</evidence>
<comment type="subcellular location">
    <subcellularLocation>
        <location evidence="2">Endoplasmic reticulum</location>
    </subcellularLocation>
    <subcellularLocation>
        <location evidence="3">Membrane</location>
    </subcellularLocation>
    <subcellularLocation>
        <location evidence="1">Mitochondrion</location>
    </subcellularLocation>
</comment>
<dbReference type="InterPro" id="IPR029058">
    <property type="entry name" value="AB_hydrolase_fold"/>
</dbReference>